<feature type="transmembrane region" description="Helical" evidence="1">
    <location>
        <begin position="6"/>
        <end position="23"/>
    </location>
</feature>
<keyword evidence="1" id="KW-0472">Membrane</keyword>
<comment type="caution">
    <text evidence="2">The sequence shown here is derived from an EMBL/GenBank/DDBJ whole genome shotgun (WGS) entry which is preliminary data.</text>
</comment>
<organism evidence="2">
    <name type="scientific">marine sediment metagenome</name>
    <dbReference type="NCBI Taxonomy" id="412755"/>
    <lineage>
        <taxon>unclassified sequences</taxon>
        <taxon>metagenomes</taxon>
        <taxon>ecological metagenomes</taxon>
    </lineage>
</organism>
<evidence type="ECO:0000313" key="2">
    <source>
        <dbReference type="EMBL" id="GAH29153.1"/>
    </source>
</evidence>
<reference evidence="2" key="1">
    <citation type="journal article" date="2014" name="Front. Microbiol.">
        <title>High frequency of phylogenetically diverse reductive dehalogenase-homologous genes in deep subseafloor sedimentary metagenomes.</title>
        <authorList>
            <person name="Kawai M."/>
            <person name="Futagami T."/>
            <person name="Toyoda A."/>
            <person name="Takaki Y."/>
            <person name="Nishi S."/>
            <person name="Hori S."/>
            <person name="Arai W."/>
            <person name="Tsubouchi T."/>
            <person name="Morono Y."/>
            <person name="Uchiyama I."/>
            <person name="Ito T."/>
            <person name="Fujiyama A."/>
            <person name="Inagaki F."/>
            <person name="Takami H."/>
        </authorList>
    </citation>
    <scope>NUCLEOTIDE SEQUENCE</scope>
    <source>
        <strain evidence="2">Expedition CK06-06</strain>
    </source>
</reference>
<gene>
    <name evidence="2" type="ORF">S03H2_00891</name>
</gene>
<sequence>SLGPVLIAIILMIIISKFLARIIPGRGIALPFFIPPLFAVLFALMLAPHFAAPCAFISGVLGTLIGADLLNLKKVQKISPGFLSIGGAGVFDGIFLVGMASALLAGF</sequence>
<accession>X1G801</accession>
<protein>
    <recommendedName>
        <fullName evidence="3">DUF1614 domain-containing protein</fullName>
    </recommendedName>
</protein>
<evidence type="ECO:0000256" key="1">
    <source>
        <dbReference type="SAM" id="Phobius"/>
    </source>
</evidence>
<dbReference type="Pfam" id="PF07758">
    <property type="entry name" value="DUF1614"/>
    <property type="match status" value="1"/>
</dbReference>
<dbReference type="EMBL" id="BARU01000225">
    <property type="protein sequence ID" value="GAH29153.1"/>
    <property type="molecule type" value="Genomic_DNA"/>
</dbReference>
<proteinExistence type="predicted"/>
<feature type="non-terminal residue" evidence="2">
    <location>
        <position position="1"/>
    </location>
</feature>
<feature type="transmembrane region" description="Helical" evidence="1">
    <location>
        <begin position="82"/>
        <end position="105"/>
    </location>
</feature>
<feature type="transmembrane region" description="Helical" evidence="1">
    <location>
        <begin position="50"/>
        <end position="70"/>
    </location>
</feature>
<name>X1G801_9ZZZZ</name>
<evidence type="ECO:0008006" key="3">
    <source>
        <dbReference type="Google" id="ProtNLM"/>
    </source>
</evidence>
<keyword evidence="1" id="KW-0812">Transmembrane</keyword>
<dbReference type="InterPro" id="IPR011672">
    <property type="entry name" value="DUF1614"/>
</dbReference>
<keyword evidence="1" id="KW-1133">Transmembrane helix</keyword>
<dbReference type="AlphaFoldDB" id="X1G801"/>